<dbReference type="KEGG" id="cyp:PCC8801_1467"/>
<keyword evidence="7" id="KW-1185">Reference proteome</keyword>
<feature type="domain" description="Radical SAM core" evidence="5">
    <location>
        <begin position="20"/>
        <end position="269"/>
    </location>
</feature>
<gene>
    <name evidence="6" type="ordered locus">PCC8801_1467</name>
</gene>
<evidence type="ECO:0000259" key="5">
    <source>
        <dbReference type="PROSITE" id="PS51918"/>
    </source>
</evidence>
<dbReference type="STRING" id="41431.PCC8801_1467"/>
<dbReference type="SFLD" id="SFLDG01386">
    <property type="entry name" value="main_SPASM_domain-containing"/>
    <property type="match status" value="1"/>
</dbReference>
<reference evidence="7" key="1">
    <citation type="journal article" date="2011" name="MBio">
        <title>Novel metabolic attributes of the genus Cyanothece, comprising a group of unicellular nitrogen-fixing Cyanobacteria.</title>
        <authorList>
            <person name="Bandyopadhyay A."/>
            <person name="Elvitigala T."/>
            <person name="Welsh E."/>
            <person name="Stockel J."/>
            <person name="Liberton M."/>
            <person name="Min H."/>
            <person name="Sherman L.A."/>
            <person name="Pakrasi H.B."/>
        </authorList>
    </citation>
    <scope>NUCLEOTIDE SEQUENCE [LARGE SCALE GENOMIC DNA]</scope>
    <source>
        <strain evidence="7">PCC 8801</strain>
    </source>
</reference>
<sequence>MIIPQTKTINARNNNLIDLSQFGPINLVVIQPTSFCNLNCDYCYLPHRQQQNRLSLDLIDPIFKTIFTSPFCTSDFSICWHAGEPLAVPISFYESAFEKISQASCQYNQNEVYFDISFQTNGTLITQAWCDLFKQYPVHVGVSLDGPDFLHNLHRKTRNEKDSYELTMRGLRYLQKNEISNSIIAVITKDSLDYPDEMFNFFIENSITDVGFNMEETEGINQTSSLDSQGLTQKYKAFIQRFWQLIAESKVEFRLREFEFIGSMIYTGDRMINTEMNQAFRIVNIDYQGNFSTFDPELLSIKTEPYGDFILGNVLTDTLDSVCYTKKFQKINQDMTEGVNLCRQTCEYFGLCGGGAGSNKYWENGTFNSADTNACNYRIKVITDVVVEALESSLGLE</sequence>
<dbReference type="GO" id="GO:0016491">
    <property type="term" value="F:oxidoreductase activity"/>
    <property type="evidence" value="ECO:0007669"/>
    <property type="project" value="InterPro"/>
</dbReference>
<evidence type="ECO:0000256" key="1">
    <source>
        <dbReference type="ARBA" id="ARBA00022691"/>
    </source>
</evidence>
<evidence type="ECO:0000313" key="7">
    <source>
        <dbReference type="Proteomes" id="UP000008204"/>
    </source>
</evidence>
<dbReference type="OrthoDB" id="9808591at2"/>
<dbReference type="Proteomes" id="UP000008204">
    <property type="component" value="Chromosome"/>
</dbReference>
<dbReference type="Pfam" id="PF04055">
    <property type="entry name" value="Radical_SAM"/>
    <property type="match status" value="1"/>
</dbReference>
<organism evidence="6 7">
    <name type="scientific">Rippkaea orientalis (strain PCC 8801 / RF-1)</name>
    <name type="common">Cyanothece sp. (strain PCC 8801)</name>
    <dbReference type="NCBI Taxonomy" id="41431"/>
    <lineage>
        <taxon>Bacteria</taxon>
        <taxon>Bacillati</taxon>
        <taxon>Cyanobacteriota</taxon>
        <taxon>Cyanophyceae</taxon>
        <taxon>Oscillatoriophycideae</taxon>
        <taxon>Chroococcales</taxon>
        <taxon>Aphanothecaceae</taxon>
        <taxon>Rippkaea</taxon>
        <taxon>Rippkaea orientalis</taxon>
    </lineage>
</organism>
<proteinExistence type="predicted"/>
<dbReference type="eggNOG" id="COG0641">
    <property type="taxonomic scope" value="Bacteria"/>
</dbReference>
<dbReference type="PANTHER" id="PTHR43273:SF8">
    <property type="entry name" value="RADICAL SAM DOMAIN PROTEIN"/>
    <property type="match status" value="1"/>
</dbReference>
<protein>
    <submittedName>
        <fullName evidence="6">Radical SAM domain protein</fullName>
    </submittedName>
</protein>
<dbReference type="Gene3D" id="3.20.20.70">
    <property type="entry name" value="Aldolase class I"/>
    <property type="match status" value="1"/>
</dbReference>
<evidence type="ECO:0000313" key="6">
    <source>
        <dbReference type="EMBL" id="ACK65524.1"/>
    </source>
</evidence>
<dbReference type="HOGENOM" id="CLU_009273_10_0_3"/>
<dbReference type="SUPFAM" id="SSF102114">
    <property type="entry name" value="Radical SAM enzymes"/>
    <property type="match status" value="1"/>
</dbReference>
<keyword evidence="2" id="KW-0479">Metal-binding</keyword>
<dbReference type="SFLD" id="SFLDS00029">
    <property type="entry name" value="Radical_SAM"/>
    <property type="match status" value="1"/>
</dbReference>
<dbReference type="PROSITE" id="PS51918">
    <property type="entry name" value="RADICAL_SAM"/>
    <property type="match status" value="1"/>
</dbReference>
<dbReference type="AlphaFoldDB" id="B7JUI0"/>
<name>B7JUI0_RIPO1</name>
<dbReference type="NCBIfam" id="TIGR04261">
    <property type="entry name" value="rSAM_GlyRichRpt"/>
    <property type="match status" value="1"/>
</dbReference>
<dbReference type="InterPro" id="IPR058240">
    <property type="entry name" value="rSAM_sf"/>
</dbReference>
<dbReference type="InterPro" id="IPR013785">
    <property type="entry name" value="Aldolase_TIM"/>
</dbReference>
<dbReference type="InterPro" id="IPR023867">
    <property type="entry name" value="Sulphatase_maturase_rSAM"/>
</dbReference>
<dbReference type="SFLD" id="SFLDG01067">
    <property type="entry name" value="SPASM/twitch_domain_containing"/>
    <property type="match status" value="1"/>
</dbReference>
<dbReference type="GO" id="GO:0051536">
    <property type="term" value="F:iron-sulfur cluster binding"/>
    <property type="evidence" value="ECO:0007669"/>
    <property type="project" value="UniProtKB-KW"/>
</dbReference>
<dbReference type="RefSeq" id="WP_012594797.1">
    <property type="nucleotide sequence ID" value="NC_011726.1"/>
</dbReference>
<accession>B7JUI0</accession>
<keyword evidence="3" id="KW-0408">Iron</keyword>
<evidence type="ECO:0000256" key="3">
    <source>
        <dbReference type="ARBA" id="ARBA00023004"/>
    </source>
</evidence>
<keyword evidence="4" id="KW-0411">Iron-sulfur</keyword>
<dbReference type="InterPro" id="IPR026357">
    <property type="entry name" value="rSAM_SPASM_GrrM_OscB"/>
</dbReference>
<dbReference type="EMBL" id="CP001287">
    <property type="protein sequence ID" value="ACK65524.1"/>
    <property type="molecule type" value="Genomic_DNA"/>
</dbReference>
<evidence type="ECO:0000256" key="4">
    <source>
        <dbReference type="ARBA" id="ARBA00023014"/>
    </source>
</evidence>
<keyword evidence="1" id="KW-0949">S-adenosyl-L-methionine</keyword>
<dbReference type="CDD" id="cd01335">
    <property type="entry name" value="Radical_SAM"/>
    <property type="match status" value="1"/>
</dbReference>
<dbReference type="SFLD" id="SFLDG01072">
    <property type="entry name" value="dehydrogenase_like"/>
    <property type="match status" value="1"/>
</dbReference>
<dbReference type="PANTHER" id="PTHR43273">
    <property type="entry name" value="ANAEROBIC SULFATASE-MATURATING ENZYME HOMOLOG ASLB-RELATED"/>
    <property type="match status" value="1"/>
</dbReference>
<dbReference type="GO" id="GO:0046872">
    <property type="term" value="F:metal ion binding"/>
    <property type="evidence" value="ECO:0007669"/>
    <property type="project" value="UniProtKB-KW"/>
</dbReference>
<evidence type="ECO:0000256" key="2">
    <source>
        <dbReference type="ARBA" id="ARBA00022723"/>
    </source>
</evidence>
<dbReference type="InterPro" id="IPR007197">
    <property type="entry name" value="rSAM"/>
</dbReference>